<sequence length="285" mass="31062">MLKTNKEKLVMQSVQGKIHHPMGKNYRVNNDGEPMMLPATGGITYNFRVGDSAFDLVGDHVEPGVSIRNEEKIENDALMNLACIGNKAIVVSGEAKGAEGFVTGSHGGIEHTLIDFDKEEMFLMAIDDKILVRSFGQGLRLTDYYPEIKVMNVDPGLFENIPIEEKDGKLIVPVACKVPAHLMGSGVGSASAYNGDYDIMTSDEEEIKRLGIDKLNFGDLVMIENHDNSYGRTYLKGAVSIGVIVHSNCIKAGHGPGVTTIMTSKKSLIEAKIDSESNIKKYVKV</sequence>
<dbReference type="AlphaFoldDB" id="A0A1G6IRU7"/>
<feature type="domain" description="DUF4438" evidence="2">
    <location>
        <begin position="161"/>
        <end position="282"/>
    </location>
</feature>
<evidence type="ECO:0000259" key="2">
    <source>
        <dbReference type="Pfam" id="PF20999"/>
    </source>
</evidence>
<dbReference type="Gene3D" id="2.40.10.170">
    <property type="match status" value="1"/>
</dbReference>
<dbReference type="RefSeq" id="WP_091402457.1">
    <property type="nucleotide sequence ID" value="NZ_FMYV01000001.1"/>
</dbReference>
<evidence type="ECO:0000259" key="1">
    <source>
        <dbReference type="Pfam" id="PF14505"/>
    </source>
</evidence>
<dbReference type="Pfam" id="PF14505">
    <property type="entry name" value="DUF4438"/>
    <property type="match status" value="1"/>
</dbReference>
<proteinExistence type="predicted"/>
<dbReference type="STRING" id="28234.SAMN04488588_0465"/>
<name>A0A1G6IRU7_9BACT</name>
<dbReference type="InterPro" id="IPR029433">
    <property type="entry name" value="DUF4438_N"/>
</dbReference>
<dbReference type="Gene3D" id="2.102.30.10">
    <property type="entry name" value="tm1086 (SG structure) domain"/>
    <property type="match status" value="1"/>
</dbReference>
<evidence type="ECO:0000313" key="3">
    <source>
        <dbReference type="EMBL" id="SDC09292.1"/>
    </source>
</evidence>
<dbReference type="EMBL" id="FMYV01000001">
    <property type="protein sequence ID" value="SDC09292.1"/>
    <property type="molecule type" value="Genomic_DNA"/>
</dbReference>
<reference evidence="3 4" key="1">
    <citation type="submission" date="2016-10" db="EMBL/GenBank/DDBJ databases">
        <authorList>
            <person name="de Groot N.N."/>
        </authorList>
    </citation>
    <scope>NUCLEOTIDE SEQUENCE [LARGE SCALE GENOMIC DNA]</scope>
    <source>
        <strain evidence="3 4">WG14</strain>
    </source>
</reference>
<evidence type="ECO:0000313" key="4">
    <source>
        <dbReference type="Proteomes" id="UP000199322"/>
    </source>
</evidence>
<dbReference type="Proteomes" id="UP000199322">
    <property type="component" value="Unassembled WGS sequence"/>
</dbReference>
<gene>
    <name evidence="3" type="ORF">SAMN04488588_0465</name>
</gene>
<accession>A0A1G6IRU7</accession>
<dbReference type="InterPro" id="IPR044909">
    <property type="entry name" value="TM_1086_sf"/>
</dbReference>
<dbReference type="Pfam" id="PF20999">
    <property type="entry name" value="DUF4438_C"/>
    <property type="match status" value="1"/>
</dbReference>
<protein>
    <recommendedName>
        <fullName evidence="5">DUF4438 domain-containing protein</fullName>
    </recommendedName>
</protein>
<feature type="domain" description="DUF4438" evidence="1">
    <location>
        <begin position="26"/>
        <end position="159"/>
    </location>
</feature>
<organism evidence="3 4">
    <name type="scientific">Geotoga petraea</name>
    <dbReference type="NCBI Taxonomy" id="28234"/>
    <lineage>
        <taxon>Bacteria</taxon>
        <taxon>Thermotogati</taxon>
        <taxon>Thermotogota</taxon>
        <taxon>Thermotogae</taxon>
        <taxon>Petrotogales</taxon>
        <taxon>Petrotogaceae</taxon>
        <taxon>Geotoga</taxon>
    </lineage>
</organism>
<dbReference type="Gene3D" id="4.10.1180.10">
    <property type="entry name" value="tm1086 domain"/>
    <property type="match status" value="1"/>
</dbReference>
<evidence type="ECO:0008006" key="5">
    <source>
        <dbReference type="Google" id="ProtNLM"/>
    </source>
</evidence>
<dbReference type="InterPro" id="IPR044910">
    <property type="entry name" value="TM_1086_SG_dom"/>
</dbReference>
<dbReference type="InterPro" id="IPR048399">
    <property type="entry name" value="DUF4438_C"/>
</dbReference>
<keyword evidence="4" id="KW-1185">Reference proteome</keyword>